<keyword evidence="7 9" id="KW-0472">Membrane</keyword>
<reference evidence="11" key="1">
    <citation type="journal article" date="2021" name="PeerJ">
        <title>Extensive microbial diversity within the chicken gut microbiome revealed by metagenomics and culture.</title>
        <authorList>
            <person name="Gilroy R."/>
            <person name="Ravi A."/>
            <person name="Getino M."/>
            <person name="Pursley I."/>
            <person name="Horton D.L."/>
            <person name="Alikhan N.F."/>
            <person name="Baker D."/>
            <person name="Gharbi K."/>
            <person name="Hall N."/>
            <person name="Watson M."/>
            <person name="Adriaenssens E.M."/>
            <person name="Foster-Nyarko E."/>
            <person name="Jarju S."/>
            <person name="Secka A."/>
            <person name="Antonio M."/>
            <person name="Oren A."/>
            <person name="Chaudhuri R.R."/>
            <person name="La Ragione R."/>
            <person name="Hildebrand F."/>
            <person name="Pallen M.J."/>
        </authorList>
    </citation>
    <scope>NUCLEOTIDE SEQUENCE</scope>
    <source>
        <strain evidence="11">CHK32-1732</strain>
    </source>
</reference>
<keyword evidence="3 9" id="KW-1003">Cell membrane</keyword>
<evidence type="ECO:0000256" key="10">
    <source>
        <dbReference type="SAM" id="MobiDB-lite"/>
    </source>
</evidence>
<dbReference type="InterPro" id="IPR036019">
    <property type="entry name" value="MscL_channel"/>
</dbReference>
<accession>A0A9D1UKM0</accession>
<reference evidence="11" key="2">
    <citation type="submission" date="2021-04" db="EMBL/GenBank/DDBJ databases">
        <authorList>
            <person name="Gilroy R."/>
        </authorList>
    </citation>
    <scope>NUCLEOTIDE SEQUENCE</scope>
    <source>
        <strain evidence="11">CHK32-1732</strain>
    </source>
</reference>
<comment type="function">
    <text evidence="9">Channel that opens in response to stretch forces in the membrane lipid bilayer. May participate in the regulation of osmotic pressure changes within the cell.</text>
</comment>
<feature type="transmembrane region" description="Helical" evidence="9">
    <location>
        <begin position="69"/>
        <end position="94"/>
    </location>
</feature>
<evidence type="ECO:0000256" key="3">
    <source>
        <dbReference type="ARBA" id="ARBA00022475"/>
    </source>
</evidence>
<keyword evidence="2 9" id="KW-0813">Transport</keyword>
<evidence type="ECO:0000256" key="2">
    <source>
        <dbReference type="ARBA" id="ARBA00022448"/>
    </source>
</evidence>
<feature type="region of interest" description="Disordered" evidence="10">
    <location>
        <begin position="135"/>
        <end position="169"/>
    </location>
</feature>
<dbReference type="InterPro" id="IPR037673">
    <property type="entry name" value="MSC/AndL"/>
</dbReference>
<protein>
    <recommendedName>
        <fullName evidence="9">Large-conductance mechanosensitive channel</fullName>
    </recommendedName>
</protein>
<gene>
    <name evidence="9 11" type="primary">mscL</name>
    <name evidence="11" type="ORF">H9870_06015</name>
</gene>
<dbReference type="NCBIfam" id="TIGR00220">
    <property type="entry name" value="mscL"/>
    <property type="match status" value="1"/>
</dbReference>
<dbReference type="EMBL" id="DXGC01000058">
    <property type="protein sequence ID" value="HIW91197.1"/>
    <property type="molecule type" value="Genomic_DNA"/>
</dbReference>
<dbReference type="AlphaFoldDB" id="A0A9D1UKM0"/>
<keyword evidence="5 9" id="KW-1133">Transmembrane helix</keyword>
<evidence type="ECO:0000256" key="4">
    <source>
        <dbReference type="ARBA" id="ARBA00022692"/>
    </source>
</evidence>
<evidence type="ECO:0000256" key="7">
    <source>
        <dbReference type="ARBA" id="ARBA00023136"/>
    </source>
</evidence>
<feature type="compositionally biased region" description="Gly residues" evidence="10">
    <location>
        <begin position="144"/>
        <end position="161"/>
    </location>
</feature>
<dbReference type="SUPFAM" id="SSF81330">
    <property type="entry name" value="Gated mechanosensitive channel"/>
    <property type="match status" value="1"/>
</dbReference>
<keyword evidence="4 9" id="KW-0812">Transmembrane</keyword>
<sequence length="169" mass="17600">MLKGFKDFIMRGNVMELAIAVIIGSAFTAIVTAVTESLIQPIINSFGGADVDGLAWRIRDGMDSTVIDFGAIITAVINFLIIAAVVYFILVAPLNKLNDMRMRRQGIDPDEAEATETDLLIEIRDLLAAQNATADNQTNAPGTGAAGTEGFGGNGGAGSTGSSGRHAAD</sequence>
<evidence type="ECO:0000313" key="11">
    <source>
        <dbReference type="EMBL" id="HIW91197.1"/>
    </source>
</evidence>
<comment type="similarity">
    <text evidence="9">Belongs to the MscL family.</text>
</comment>
<evidence type="ECO:0000256" key="9">
    <source>
        <dbReference type="HAMAP-Rule" id="MF_00115"/>
    </source>
</evidence>
<dbReference type="InterPro" id="IPR001185">
    <property type="entry name" value="MS_channel"/>
</dbReference>
<keyword evidence="6 9" id="KW-0406">Ion transport</keyword>
<name>A0A9D1UKM0_9CORY</name>
<dbReference type="PRINTS" id="PR01264">
    <property type="entry name" value="MECHCHANNEL"/>
</dbReference>
<dbReference type="Gene3D" id="1.10.1200.120">
    <property type="entry name" value="Large-conductance mechanosensitive channel, MscL, domain 1"/>
    <property type="match status" value="1"/>
</dbReference>
<keyword evidence="8 9" id="KW-0407">Ion channel</keyword>
<comment type="caution">
    <text evidence="9">Lacks conserved residue(s) required for the propagation of feature annotation.</text>
</comment>
<dbReference type="Pfam" id="PF01741">
    <property type="entry name" value="MscL"/>
    <property type="match status" value="1"/>
</dbReference>
<evidence type="ECO:0000256" key="1">
    <source>
        <dbReference type="ARBA" id="ARBA00004141"/>
    </source>
</evidence>
<dbReference type="GO" id="GO:0008381">
    <property type="term" value="F:mechanosensitive monoatomic ion channel activity"/>
    <property type="evidence" value="ECO:0007669"/>
    <property type="project" value="UniProtKB-UniRule"/>
</dbReference>
<comment type="subcellular location">
    <subcellularLocation>
        <location evidence="9">Cell membrane</location>
        <topology evidence="9">Multi-pass membrane protein</topology>
    </subcellularLocation>
    <subcellularLocation>
        <location evidence="1">Membrane</location>
        <topology evidence="1">Multi-pass membrane protein</topology>
    </subcellularLocation>
</comment>
<evidence type="ECO:0000256" key="8">
    <source>
        <dbReference type="ARBA" id="ARBA00023303"/>
    </source>
</evidence>
<evidence type="ECO:0000256" key="6">
    <source>
        <dbReference type="ARBA" id="ARBA00023065"/>
    </source>
</evidence>
<organism evidence="11 12">
    <name type="scientific">Candidatus Corynebacterium avicola</name>
    <dbReference type="NCBI Taxonomy" id="2838527"/>
    <lineage>
        <taxon>Bacteria</taxon>
        <taxon>Bacillati</taxon>
        <taxon>Actinomycetota</taxon>
        <taxon>Actinomycetes</taxon>
        <taxon>Mycobacteriales</taxon>
        <taxon>Corynebacteriaceae</taxon>
        <taxon>Corynebacterium</taxon>
    </lineage>
</organism>
<dbReference type="Proteomes" id="UP000824190">
    <property type="component" value="Unassembled WGS sequence"/>
</dbReference>
<dbReference type="PANTHER" id="PTHR30266">
    <property type="entry name" value="MECHANOSENSITIVE CHANNEL MSCL"/>
    <property type="match status" value="1"/>
</dbReference>
<comment type="subunit">
    <text evidence="9">Homopentamer.</text>
</comment>
<dbReference type="PANTHER" id="PTHR30266:SF2">
    <property type="entry name" value="LARGE-CONDUCTANCE MECHANOSENSITIVE CHANNEL"/>
    <property type="match status" value="1"/>
</dbReference>
<evidence type="ECO:0000313" key="12">
    <source>
        <dbReference type="Proteomes" id="UP000824190"/>
    </source>
</evidence>
<proteinExistence type="inferred from homology"/>
<dbReference type="GO" id="GO:0005886">
    <property type="term" value="C:plasma membrane"/>
    <property type="evidence" value="ECO:0007669"/>
    <property type="project" value="UniProtKB-SubCell"/>
</dbReference>
<evidence type="ECO:0000256" key="5">
    <source>
        <dbReference type="ARBA" id="ARBA00022989"/>
    </source>
</evidence>
<comment type="caution">
    <text evidence="11">The sequence shown here is derived from an EMBL/GenBank/DDBJ whole genome shotgun (WGS) entry which is preliminary data.</text>
</comment>
<dbReference type="HAMAP" id="MF_00115">
    <property type="entry name" value="MscL"/>
    <property type="match status" value="1"/>
</dbReference>